<evidence type="ECO:0000259" key="1">
    <source>
        <dbReference type="PROSITE" id="PS51707"/>
    </source>
</evidence>
<evidence type="ECO:0000313" key="2">
    <source>
        <dbReference type="EMBL" id="RUO20004.1"/>
    </source>
</evidence>
<dbReference type="Proteomes" id="UP000288395">
    <property type="component" value="Unassembled WGS sequence"/>
</dbReference>
<dbReference type="RefSeq" id="WP_126767584.1">
    <property type="nucleotide sequence ID" value="NZ_PIPJ01000006.1"/>
</dbReference>
<comment type="caution">
    <text evidence="2">The sequence shown here is derived from an EMBL/GenBank/DDBJ whole genome shotgun (WGS) entry which is preliminary data.</text>
</comment>
<organism evidence="2 3">
    <name type="scientific">Aliidiomarina iranensis</name>
    <dbReference type="NCBI Taxonomy" id="1434071"/>
    <lineage>
        <taxon>Bacteria</taxon>
        <taxon>Pseudomonadati</taxon>
        <taxon>Pseudomonadota</taxon>
        <taxon>Gammaproteobacteria</taxon>
        <taxon>Alteromonadales</taxon>
        <taxon>Idiomarinaceae</taxon>
        <taxon>Aliidiomarina</taxon>
    </lineage>
</organism>
<dbReference type="GO" id="GO:0050355">
    <property type="term" value="F:inorganic triphosphate phosphatase activity"/>
    <property type="evidence" value="ECO:0007669"/>
    <property type="project" value="InterPro"/>
</dbReference>
<dbReference type="OrthoDB" id="3034217at2"/>
<gene>
    <name evidence="2" type="ORF">CWE08_08805</name>
</gene>
<dbReference type="PANTHER" id="PTHR39569:SF1">
    <property type="entry name" value="INORGANIC TRIPHOSPHATASE"/>
    <property type="match status" value="1"/>
</dbReference>
<reference evidence="3" key="1">
    <citation type="journal article" date="2018" name="Front. Microbiol.">
        <title>Genome-Based Analysis Reveals the Taxonomy and Diversity of the Family Idiomarinaceae.</title>
        <authorList>
            <person name="Liu Y."/>
            <person name="Lai Q."/>
            <person name="Shao Z."/>
        </authorList>
    </citation>
    <scope>NUCLEOTIDE SEQUENCE [LARGE SCALE GENOMIC DNA]</scope>
    <source>
        <strain evidence="3">GBPy7</strain>
    </source>
</reference>
<protein>
    <recommendedName>
        <fullName evidence="1">CYTH domain-containing protein</fullName>
    </recommendedName>
</protein>
<dbReference type="SMART" id="SM01118">
    <property type="entry name" value="CYTH"/>
    <property type="match status" value="1"/>
</dbReference>
<proteinExistence type="predicted"/>
<dbReference type="CDD" id="cd07756">
    <property type="entry name" value="CYTH-like_Pase_CHAD"/>
    <property type="match status" value="1"/>
</dbReference>
<dbReference type="AlphaFoldDB" id="A0A432VU24"/>
<dbReference type="InterPro" id="IPR033469">
    <property type="entry name" value="CYTH-like_dom_sf"/>
</dbReference>
<keyword evidence="3" id="KW-1185">Reference proteome</keyword>
<dbReference type="EMBL" id="PIPJ01000006">
    <property type="protein sequence ID" value="RUO20004.1"/>
    <property type="molecule type" value="Genomic_DNA"/>
</dbReference>
<dbReference type="PANTHER" id="PTHR39569">
    <property type="entry name" value="INORGANIC TRIPHOSPHATASE"/>
    <property type="match status" value="1"/>
</dbReference>
<accession>A0A432VU24</accession>
<name>A0A432VU24_9GAMM</name>
<dbReference type="PROSITE" id="PS51707">
    <property type="entry name" value="CYTH"/>
    <property type="match status" value="1"/>
</dbReference>
<dbReference type="Gene3D" id="2.40.320.10">
    <property type="entry name" value="Hypothetical Protein Pfu-838710-001"/>
    <property type="match status" value="1"/>
</dbReference>
<dbReference type="Pfam" id="PF01928">
    <property type="entry name" value="CYTH"/>
    <property type="match status" value="1"/>
</dbReference>
<dbReference type="SUPFAM" id="SSF55154">
    <property type="entry name" value="CYTH-like phosphatases"/>
    <property type="match status" value="1"/>
</dbReference>
<dbReference type="InterPro" id="IPR039013">
    <property type="entry name" value="YgiF"/>
</dbReference>
<feature type="domain" description="CYTH" evidence="1">
    <location>
        <begin position="6"/>
        <end position="212"/>
    </location>
</feature>
<sequence>MAITPSQEVELKFLIKNENIDSITAYLDTRGEVKDTLQIKNYYFDTVNKDFHQHKIGLRIRCWNDQSEQTIKMAGSQIGALSQRPEYNVPYRGSFPQLDLFPVDIWPATLNPSDLQAQLREQFQISFQRQRWLLPIGDSNIEVAIDQGYISAGTGEELAECEQETICELEAELLAGKITDLMRFADQLTNKFSLQTGYLSKAQRGFLLVDKS</sequence>
<dbReference type="InterPro" id="IPR023577">
    <property type="entry name" value="CYTH_domain"/>
</dbReference>
<evidence type="ECO:0000313" key="3">
    <source>
        <dbReference type="Proteomes" id="UP000288395"/>
    </source>
</evidence>
<dbReference type="GO" id="GO:0046872">
    <property type="term" value="F:metal ion binding"/>
    <property type="evidence" value="ECO:0007669"/>
    <property type="project" value="TreeGrafter"/>
</dbReference>